<feature type="compositionally biased region" description="Basic and acidic residues" evidence="1">
    <location>
        <begin position="43"/>
        <end position="57"/>
    </location>
</feature>
<keyword evidence="3" id="KW-1185">Reference proteome</keyword>
<protein>
    <submittedName>
        <fullName evidence="2">Uncharacterized protein</fullName>
    </submittedName>
</protein>
<dbReference type="AlphaFoldDB" id="A0A9Q3GJ96"/>
<evidence type="ECO:0000256" key="1">
    <source>
        <dbReference type="SAM" id="MobiDB-lite"/>
    </source>
</evidence>
<comment type="caution">
    <text evidence="2">The sequence shown here is derived from an EMBL/GenBank/DDBJ whole genome shotgun (WGS) entry which is preliminary data.</text>
</comment>
<name>A0A9Q3GJ96_9BASI</name>
<dbReference type="Proteomes" id="UP000765509">
    <property type="component" value="Unassembled WGS sequence"/>
</dbReference>
<reference evidence="2" key="1">
    <citation type="submission" date="2021-03" db="EMBL/GenBank/DDBJ databases">
        <title>Draft genome sequence of rust myrtle Austropuccinia psidii MF-1, a brazilian biotype.</title>
        <authorList>
            <person name="Quecine M.C."/>
            <person name="Pachon D.M.R."/>
            <person name="Bonatelli M.L."/>
            <person name="Correr F.H."/>
            <person name="Franceschini L.M."/>
            <person name="Leite T.F."/>
            <person name="Margarido G.R.A."/>
            <person name="Almeida C.A."/>
            <person name="Ferrarezi J.A."/>
            <person name="Labate C.A."/>
        </authorList>
    </citation>
    <scope>NUCLEOTIDE SEQUENCE</scope>
    <source>
        <strain evidence="2">MF-1</strain>
    </source>
</reference>
<accession>A0A9Q3GJ96</accession>
<feature type="compositionally biased region" description="Low complexity" evidence="1">
    <location>
        <begin position="59"/>
        <end position="71"/>
    </location>
</feature>
<dbReference type="OrthoDB" id="5552562at2759"/>
<feature type="region of interest" description="Disordered" evidence="1">
    <location>
        <begin position="43"/>
        <end position="97"/>
    </location>
</feature>
<evidence type="ECO:0000313" key="3">
    <source>
        <dbReference type="Proteomes" id="UP000765509"/>
    </source>
</evidence>
<evidence type="ECO:0000313" key="2">
    <source>
        <dbReference type="EMBL" id="MBW0469105.1"/>
    </source>
</evidence>
<sequence length="121" mass="14337">MHHCRRRLPSSILDKLYSHPSKIHSLQDSMDVTLELVIRYHERKKENNHFKENKTEATKLSSSQSGNNSSSSHKKNKNYSIWKRNKHNPSLFNDYHRLKGSEKERRLKEGLFSYSSGKKRI</sequence>
<gene>
    <name evidence="2" type="ORF">O181_008820</name>
</gene>
<organism evidence="2 3">
    <name type="scientific">Austropuccinia psidii MF-1</name>
    <dbReference type="NCBI Taxonomy" id="1389203"/>
    <lineage>
        <taxon>Eukaryota</taxon>
        <taxon>Fungi</taxon>
        <taxon>Dikarya</taxon>
        <taxon>Basidiomycota</taxon>
        <taxon>Pucciniomycotina</taxon>
        <taxon>Pucciniomycetes</taxon>
        <taxon>Pucciniales</taxon>
        <taxon>Sphaerophragmiaceae</taxon>
        <taxon>Austropuccinia</taxon>
    </lineage>
</organism>
<feature type="compositionally biased region" description="Basic residues" evidence="1">
    <location>
        <begin position="72"/>
        <end position="87"/>
    </location>
</feature>
<proteinExistence type="predicted"/>
<dbReference type="EMBL" id="AVOT02002081">
    <property type="protein sequence ID" value="MBW0469105.1"/>
    <property type="molecule type" value="Genomic_DNA"/>
</dbReference>